<name>A0A149QZ06_9PROT</name>
<protein>
    <submittedName>
        <fullName evidence="1">Uncharacterized protein</fullName>
    </submittedName>
</protein>
<proteinExistence type="predicted"/>
<dbReference type="Proteomes" id="UP000075573">
    <property type="component" value="Unassembled WGS sequence"/>
</dbReference>
<dbReference type="EMBL" id="LHZB01000090">
    <property type="protein sequence ID" value="KXV02535.1"/>
    <property type="molecule type" value="Genomic_DNA"/>
</dbReference>
<organism evidence="1 2">
    <name type="scientific">Gluconobacter potus</name>
    <dbReference type="NCBI Taxonomy" id="2724927"/>
    <lineage>
        <taxon>Bacteria</taxon>
        <taxon>Pseudomonadati</taxon>
        <taxon>Pseudomonadota</taxon>
        <taxon>Alphaproteobacteria</taxon>
        <taxon>Acetobacterales</taxon>
        <taxon>Acetobacteraceae</taxon>
        <taxon>Gluconobacter</taxon>
    </lineage>
</organism>
<accession>A0A149QZ06</accession>
<comment type="caution">
    <text evidence="1">The sequence shown here is derived from an EMBL/GenBank/DDBJ whole genome shotgun (WGS) entry which is preliminary data.</text>
</comment>
<reference evidence="1 2" key="1">
    <citation type="submission" date="2015-06" db="EMBL/GenBank/DDBJ databases">
        <title>Improved classification and identification of acetic acid bacteria using matrix-assisted laser desorption/ionization time-of-flight mass spectrometry; Gluconobacter nephelii and Gluconobacter uchimurae are later heterotypic synonyms of Gluconobacter japonicus and Gluconobacter oxydans, respectively.</title>
        <authorList>
            <person name="Li L."/>
            <person name="Cleenwerck I."/>
            <person name="De Vuyst L."/>
            <person name="Vandamme P."/>
        </authorList>
    </citation>
    <scope>NUCLEOTIDE SEQUENCE [LARGE SCALE GENOMIC DNA]</scope>
    <source>
        <strain evidence="1 2">LMG 1764</strain>
    </source>
</reference>
<evidence type="ECO:0000313" key="2">
    <source>
        <dbReference type="Proteomes" id="UP000075573"/>
    </source>
</evidence>
<dbReference type="AlphaFoldDB" id="A0A149QZ06"/>
<evidence type="ECO:0000313" key="1">
    <source>
        <dbReference type="EMBL" id="KXV02535.1"/>
    </source>
</evidence>
<gene>
    <name evidence="1" type="ORF">AD929_02265</name>
</gene>
<sequence>MLQRCDVAFMMVWYADAVPGINALLQLACIENALCPPAVQANSMLFDARSDIGRKVFEAIVWKVR</sequence>